<keyword evidence="1" id="KW-0238">DNA-binding</keyword>
<evidence type="ECO:0000256" key="2">
    <source>
        <dbReference type="SAM" id="MobiDB-lite"/>
    </source>
</evidence>
<accession>A0A897NL70</accession>
<organism evidence="4 5">
    <name type="scientific">Halapricum desulfuricans</name>
    <dbReference type="NCBI Taxonomy" id="2841257"/>
    <lineage>
        <taxon>Archaea</taxon>
        <taxon>Methanobacteriati</taxon>
        <taxon>Methanobacteriota</taxon>
        <taxon>Stenosarchaea group</taxon>
        <taxon>Halobacteria</taxon>
        <taxon>Halobacteriales</taxon>
        <taxon>Haloarculaceae</taxon>
        <taxon>Halapricum</taxon>
    </lineage>
</organism>
<protein>
    <submittedName>
        <fullName evidence="4">Transposable element</fullName>
    </submittedName>
</protein>
<evidence type="ECO:0000313" key="4">
    <source>
        <dbReference type="EMBL" id="QSG13184.1"/>
    </source>
</evidence>
<reference evidence="4" key="1">
    <citation type="submission" date="2020-11" db="EMBL/GenBank/DDBJ databases">
        <title>Carbohydrate-dependent, anaerobic sulfur respiration: A novel catabolism in halophilic archaea.</title>
        <authorList>
            <person name="Sorokin D.Y."/>
            <person name="Messina E."/>
            <person name="Smedile F."/>
            <person name="La Cono V."/>
            <person name="Hallsworth J.E."/>
            <person name="Yakimov M.M."/>
        </authorList>
    </citation>
    <scope>NUCLEOTIDE SEQUENCE</scope>
    <source>
        <strain evidence="4">HSR-Bgl</strain>
    </source>
</reference>
<evidence type="ECO:0000259" key="3">
    <source>
        <dbReference type="Pfam" id="PF07282"/>
    </source>
</evidence>
<dbReference type="EMBL" id="CP064789">
    <property type="protein sequence ID" value="QSG13184.1"/>
    <property type="molecule type" value="Genomic_DNA"/>
</dbReference>
<feature type="region of interest" description="Disordered" evidence="2">
    <location>
        <begin position="410"/>
        <end position="433"/>
    </location>
</feature>
<dbReference type="GO" id="GO:0003677">
    <property type="term" value="F:DNA binding"/>
    <property type="evidence" value="ECO:0007669"/>
    <property type="project" value="UniProtKB-KW"/>
</dbReference>
<dbReference type="Pfam" id="PF07282">
    <property type="entry name" value="Cas12f1-like_TNB"/>
    <property type="match status" value="1"/>
</dbReference>
<dbReference type="PANTHER" id="PTHR30405:SF26">
    <property type="entry name" value="TRANSPOSASE, PROBABLY IS605-TNPB FAMILY"/>
    <property type="match status" value="1"/>
</dbReference>
<evidence type="ECO:0000256" key="1">
    <source>
        <dbReference type="ARBA" id="ARBA00023125"/>
    </source>
</evidence>
<sequence length="433" mass="49013">MIYMAWEVTRTVRVRLDVPNDRKSDLHATNSKFQYCANRTADWAWRYPEQDCVTSKSEAEAAIYDTLREETDHLHANLVQKAIKRATDDIDNCVDRLADGENTSKPQYDTFSIVYDKRAATYYRDKVSLATVNGRVECEYDLPDDPEGTPHGKYLLNDDYSFSTSTVHYDSETDEFYLHAAMERELDASSPEKAEHSRVLGVDCNVDDHIAVTSTGAFVGNADYLNHQRREFEKRRASLQQTGTRSAHLTFQRIGDKFGRWSRDYLHQCSQEIVAEAKRHDCTHIAFEDLEQIRERISDDKKFQQWAFRELQEQTEHKAELAGIVVETVEPSYTSQQCSKCGCTLEENRDGQHFQCLDCSYSANADYNAAKNVARKLAVKLQRGQKPPAGGAFCQYALKSGTMTVNATEVASDTPVSAEREATDKPTAAAVGS</sequence>
<dbReference type="NCBIfam" id="NF040570">
    <property type="entry name" value="guided_TnpB"/>
    <property type="match status" value="1"/>
</dbReference>
<dbReference type="Proteomes" id="UP000663305">
    <property type="component" value="Chromosome"/>
</dbReference>
<name>A0A897NL70_9EURY</name>
<evidence type="ECO:0000313" key="5">
    <source>
        <dbReference type="Proteomes" id="UP000663305"/>
    </source>
</evidence>
<dbReference type="NCBIfam" id="TIGR01766">
    <property type="entry name" value="IS200/IS605 family accessory protein TnpB-like domain"/>
    <property type="match status" value="1"/>
</dbReference>
<dbReference type="PANTHER" id="PTHR30405">
    <property type="entry name" value="TRANSPOSASE"/>
    <property type="match status" value="1"/>
</dbReference>
<dbReference type="InterPro" id="IPR010095">
    <property type="entry name" value="Cas12f1-like_TNB"/>
</dbReference>
<dbReference type="AlphaFoldDB" id="A0A897NL70"/>
<proteinExistence type="predicted"/>
<feature type="domain" description="Cas12f1-like TNB" evidence="3">
    <location>
        <begin position="308"/>
        <end position="373"/>
    </location>
</feature>
<gene>
    <name evidence="4" type="ORF">HSBGL_2787</name>
</gene>
<dbReference type="InterPro" id="IPR051399">
    <property type="entry name" value="RNA-guided_DNA_endo/Transpos"/>
</dbReference>